<dbReference type="SFLD" id="SFLDS00029">
    <property type="entry name" value="Radical_SAM"/>
    <property type="match status" value="1"/>
</dbReference>
<keyword evidence="3 8" id="KW-0808">Transferase</keyword>
<dbReference type="GO" id="GO:0035600">
    <property type="term" value="P:tRNA methylthiolation"/>
    <property type="evidence" value="ECO:0007669"/>
    <property type="project" value="UniProtKB-ARBA"/>
</dbReference>
<evidence type="ECO:0000256" key="3">
    <source>
        <dbReference type="ARBA" id="ARBA00022679"/>
    </source>
</evidence>
<feature type="binding site" evidence="8">
    <location>
        <position position="86"/>
    </location>
    <ligand>
        <name>[4Fe-4S] cluster</name>
        <dbReference type="ChEBI" id="CHEBI:49883"/>
        <label>1</label>
    </ligand>
</feature>
<dbReference type="Pfam" id="PF00919">
    <property type="entry name" value="UPF0004"/>
    <property type="match status" value="1"/>
</dbReference>
<dbReference type="PROSITE" id="PS51918">
    <property type="entry name" value="RADICAL_SAM"/>
    <property type="match status" value="1"/>
</dbReference>
<feature type="binding site" evidence="8">
    <location>
        <position position="169"/>
    </location>
    <ligand>
        <name>[4Fe-4S] cluster</name>
        <dbReference type="ChEBI" id="CHEBI:49883"/>
        <label>2</label>
        <note>4Fe-4S-S-AdoMet</note>
    </ligand>
</feature>
<feature type="binding site" evidence="8">
    <location>
        <position position="18"/>
    </location>
    <ligand>
        <name>[4Fe-4S] cluster</name>
        <dbReference type="ChEBI" id="CHEBI:49883"/>
        <label>1</label>
    </ligand>
</feature>
<comment type="catalytic activity">
    <reaction evidence="8">
        <text>L-aspartate(89)-[ribosomal protein uS12]-hydrogen + (sulfur carrier)-SH + AH2 + 2 S-adenosyl-L-methionine = 3-methylsulfanyl-L-aspartate(89)-[ribosomal protein uS12]-hydrogen + (sulfur carrier)-H + 5'-deoxyadenosine + L-methionine + A + S-adenosyl-L-homocysteine + 2 H(+)</text>
        <dbReference type="Rhea" id="RHEA:37087"/>
        <dbReference type="Rhea" id="RHEA-COMP:10460"/>
        <dbReference type="Rhea" id="RHEA-COMP:10461"/>
        <dbReference type="Rhea" id="RHEA-COMP:14737"/>
        <dbReference type="Rhea" id="RHEA-COMP:14739"/>
        <dbReference type="ChEBI" id="CHEBI:13193"/>
        <dbReference type="ChEBI" id="CHEBI:15378"/>
        <dbReference type="ChEBI" id="CHEBI:17319"/>
        <dbReference type="ChEBI" id="CHEBI:17499"/>
        <dbReference type="ChEBI" id="CHEBI:29917"/>
        <dbReference type="ChEBI" id="CHEBI:29961"/>
        <dbReference type="ChEBI" id="CHEBI:57844"/>
        <dbReference type="ChEBI" id="CHEBI:57856"/>
        <dbReference type="ChEBI" id="CHEBI:59789"/>
        <dbReference type="ChEBI" id="CHEBI:64428"/>
        <dbReference type="ChEBI" id="CHEBI:73599"/>
        <dbReference type="EC" id="2.8.4.4"/>
    </reaction>
</comment>
<dbReference type="SFLD" id="SFLDG01082">
    <property type="entry name" value="B12-binding_domain_containing"/>
    <property type="match status" value="1"/>
</dbReference>
<dbReference type="NCBIfam" id="TIGR01125">
    <property type="entry name" value="30S ribosomal protein S12 methylthiotransferase RimO"/>
    <property type="match status" value="1"/>
</dbReference>
<evidence type="ECO:0000256" key="2">
    <source>
        <dbReference type="ARBA" id="ARBA00022490"/>
    </source>
</evidence>
<dbReference type="PROSITE" id="PS01278">
    <property type="entry name" value="MTTASE_RADICAL"/>
    <property type="match status" value="1"/>
</dbReference>
<dbReference type="InterPro" id="IPR002792">
    <property type="entry name" value="TRAM_dom"/>
</dbReference>
<keyword evidence="7 8" id="KW-0411">Iron-sulfur</keyword>
<dbReference type="GO" id="GO:0035599">
    <property type="term" value="F:aspartic acid methylthiotransferase activity"/>
    <property type="evidence" value="ECO:0007669"/>
    <property type="project" value="TreeGrafter"/>
</dbReference>
<dbReference type="InterPro" id="IPR007197">
    <property type="entry name" value="rSAM"/>
</dbReference>
<feature type="binding site" evidence="8">
    <location>
        <position position="54"/>
    </location>
    <ligand>
        <name>[4Fe-4S] cluster</name>
        <dbReference type="ChEBI" id="CHEBI:49883"/>
        <label>1</label>
    </ligand>
</feature>
<dbReference type="InterPro" id="IPR020612">
    <property type="entry name" value="Methylthiotransferase_CS"/>
</dbReference>
<dbReference type="PROSITE" id="PS50926">
    <property type="entry name" value="TRAM"/>
    <property type="match status" value="1"/>
</dbReference>
<dbReference type="RefSeq" id="WP_195170228.1">
    <property type="nucleotide sequence ID" value="NZ_CP062983.1"/>
</dbReference>
<comment type="cofactor">
    <cofactor evidence="8">
        <name>[4Fe-4S] cluster</name>
        <dbReference type="ChEBI" id="CHEBI:49883"/>
    </cofactor>
    <text evidence="8">Binds 2 [4Fe-4S] clusters. One cluster is coordinated with 3 cysteines and an exchangeable S-adenosyl-L-methionine.</text>
</comment>
<dbReference type="Pfam" id="PF04055">
    <property type="entry name" value="Radical_SAM"/>
    <property type="match status" value="1"/>
</dbReference>
<dbReference type="Proteomes" id="UP000594468">
    <property type="component" value="Chromosome"/>
</dbReference>
<comment type="subcellular location">
    <subcellularLocation>
        <location evidence="8">Cytoplasm</location>
    </subcellularLocation>
</comment>
<feature type="binding site" evidence="8">
    <location>
        <position position="172"/>
    </location>
    <ligand>
        <name>[4Fe-4S] cluster</name>
        <dbReference type="ChEBI" id="CHEBI:49883"/>
        <label>2</label>
        <note>4Fe-4S-S-AdoMet</note>
    </ligand>
</feature>
<dbReference type="GO" id="GO:0005840">
    <property type="term" value="C:ribosome"/>
    <property type="evidence" value="ECO:0007669"/>
    <property type="project" value="UniProtKB-KW"/>
</dbReference>
<dbReference type="Gene3D" id="3.40.50.12160">
    <property type="entry name" value="Methylthiotransferase, N-terminal domain"/>
    <property type="match status" value="1"/>
</dbReference>
<evidence type="ECO:0000256" key="7">
    <source>
        <dbReference type="ARBA" id="ARBA00023014"/>
    </source>
</evidence>
<evidence type="ECO:0000259" key="11">
    <source>
        <dbReference type="PROSITE" id="PS51918"/>
    </source>
</evidence>
<dbReference type="SMART" id="SM00729">
    <property type="entry name" value="Elp3"/>
    <property type="match status" value="1"/>
</dbReference>
<comment type="function">
    <text evidence="8">Catalyzes the methylthiolation of an aspartic acid residue of ribosomal protein uS12.</text>
</comment>
<dbReference type="NCBIfam" id="TIGR00089">
    <property type="entry name" value="MiaB/RimO family radical SAM methylthiotransferase"/>
    <property type="match status" value="1"/>
</dbReference>
<dbReference type="InterPro" id="IPR038135">
    <property type="entry name" value="Methylthiotransferase_N_sf"/>
</dbReference>
<dbReference type="GO" id="GO:0005829">
    <property type="term" value="C:cytosol"/>
    <property type="evidence" value="ECO:0007669"/>
    <property type="project" value="TreeGrafter"/>
</dbReference>
<evidence type="ECO:0000256" key="4">
    <source>
        <dbReference type="ARBA" id="ARBA00022691"/>
    </source>
</evidence>
<dbReference type="Gene3D" id="2.40.50.140">
    <property type="entry name" value="Nucleic acid-binding proteins"/>
    <property type="match status" value="1"/>
</dbReference>
<keyword evidence="2 8" id="KW-0963">Cytoplasm</keyword>
<keyword evidence="5 8" id="KW-0479">Metal-binding</keyword>
<protein>
    <recommendedName>
        <fullName evidence="8">Ribosomal protein uS12 methylthiotransferase RimO</fullName>
        <shortName evidence="8">uS12 MTTase</shortName>
        <shortName evidence="8">uS12 methylthiotransferase</shortName>
        <ecNumber evidence="8">2.8.4.4</ecNumber>
    </recommendedName>
    <alternativeName>
        <fullName evidence="8">Ribosomal protein uS12 (aspartate-C(3))-methylthiotransferase</fullName>
    </alternativeName>
    <alternativeName>
        <fullName evidence="8">Ribosome maturation factor RimO</fullName>
    </alternativeName>
</protein>
<evidence type="ECO:0000256" key="6">
    <source>
        <dbReference type="ARBA" id="ARBA00023004"/>
    </source>
</evidence>
<dbReference type="GO" id="GO:0051539">
    <property type="term" value="F:4 iron, 4 sulfur cluster binding"/>
    <property type="evidence" value="ECO:0007669"/>
    <property type="project" value="UniProtKB-UniRule"/>
</dbReference>
<dbReference type="InterPro" id="IPR058240">
    <property type="entry name" value="rSAM_sf"/>
</dbReference>
<sequence>MTTATQRRDKYFLLSLGCSKNTVDSESIAQVLNQQGMIGVSVPEEAEVLIVNTCGFINSAKQESVDMLRQLVELKRGNQVVIAAGCLSQRYGETLVQDVPGLDGVIGTRRWMDIFDLVTRLRQRKHPQPLYHLPTDAKVVGLDERGVLRASVQGASAYLKIADGCRRPCAFCAIPKIKGTAVSRPMESIVAEAVRLQEIGVKEIMLIAQDSTDYGYDLGLKDGLAHLLDAICEAAPNIPWLRIMYAYPGYVTERLMETMARHEQVLPYLDIPLQHGNREVLKRMKRPANVDWVYNTIGKMRSIIPNLAVRTTFIVGYPGETDEEFAGLMQFVKDLQFDRVGAFTYSYELGTPSATLPDQVHDEVKQARYEQLMGLQQGISLAKNQALVGKTLDILVEGHGAAEDEDGNDTGQTISLGRSYRDAPEIDGYVLVEGELPPGEIVPVRITGATTYDLIATVDVQEPLVIQPGQVISEGMIDLNNIN</sequence>
<comment type="similarity">
    <text evidence="8">Belongs to the methylthiotransferase family. RimO subfamily.</text>
</comment>
<feature type="domain" description="Radical SAM core" evidence="11">
    <location>
        <begin position="151"/>
        <end position="382"/>
    </location>
</feature>
<evidence type="ECO:0000256" key="1">
    <source>
        <dbReference type="ARBA" id="ARBA00022485"/>
    </source>
</evidence>
<feature type="domain" description="TRAM" evidence="9">
    <location>
        <begin position="385"/>
        <end position="460"/>
    </location>
</feature>
<evidence type="ECO:0000313" key="12">
    <source>
        <dbReference type="EMBL" id="QPC82159.1"/>
    </source>
</evidence>
<feature type="domain" description="MTTase N-terminal" evidence="10">
    <location>
        <begin position="9"/>
        <end position="123"/>
    </location>
</feature>
<feature type="binding site" evidence="8">
    <location>
        <position position="165"/>
    </location>
    <ligand>
        <name>[4Fe-4S] cluster</name>
        <dbReference type="ChEBI" id="CHEBI:49883"/>
        <label>2</label>
        <note>4Fe-4S-S-AdoMet</note>
    </ligand>
</feature>
<dbReference type="InterPro" id="IPR005840">
    <property type="entry name" value="Ribosomal_uS12_MeSTrfase_RimO"/>
</dbReference>
<dbReference type="PROSITE" id="PS51449">
    <property type="entry name" value="MTTASE_N"/>
    <property type="match status" value="1"/>
</dbReference>
<keyword evidence="1 8" id="KW-0004">4Fe-4S</keyword>
<keyword evidence="12" id="KW-0689">Ribosomal protein</keyword>
<dbReference type="PANTHER" id="PTHR43837">
    <property type="entry name" value="RIBOSOMAL PROTEIN S12 METHYLTHIOTRANSFERASE RIMO"/>
    <property type="match status" value="1"/>
</dbReference>
<name>A0A7S8E886_9CHLR</name>
<dbReference type="SFLD" id="SFLDG01061">
    <property type="entry name" value="methylthiotransferase"/>
    <property type="match status" value="1"/>
</dbReference>
<reference evidence="12 13" key="1">
    <citation type="submission" date="2020-02" db="EMBL/GenBank/DDBJ databases">
        <authorList>
            <person name="Zheng R.K."/>
            <person name="Sun C.M."/>
        </authorList>
    </citation>
    <scope>NUCLEOTIDE SEQUENCE [LARGE SCALE GENOMIC DNA]</scope>
    <source>
        <strain evidence="13">rifampicinis</strain>
    </source>
</reference>
<dbReference type="InterPro" id="IPR006638">
    <property type="entry name" value="Elp3/MiaA/NifB-like_rSAM"/>
</dbReference>
<dbReference type="Pfam" id="PF18693">
    <property type="entry name" value="TRAM_2"/>
    <property type="match status" value="1"/>
</dbReference>
<dbReference type="EC" id="2.8.4.4" evidence="8"/>
<dbReference type="Gene3D" id="3.80.30.20">
    <property type="entry name" value="tm_1862 like domain"/>
    <property type="match status" value="1"/>
</dbReference>
<evidence type="ECO:0000259" key="9">
    <source>
        <dbReference type="PROSITE" id="PS50926"/>
    </source>
</evidence>
<keyword evidence="6 8" id="KW-0408">Iron</keyword>
<keyword evidence="12" id="KW-0687">Ribonucleoprotein</keyword>
<dbReference type="PANTHER" id="PTHR43837:SF1">
    <property type="entry name" value="RIBOSOMAL PROTEIN US12 METHYLTHIOTRANSFERASE RIMO"/>
    <property type="match status" value="1"/>
</dbReference>
<dbReference type="InterPro" id="IPR023404">
    <property type="entry name" value="rSAM_horseshoe"/>
</dbReference>
<organism evidence="12 13">
    <name type="scientific">Phototrophicus methaneseepsis</name>
    <dbReference type="NCBI Taxonomy" id="2710758"/>
    <lineage>
        <taxon>Bacteria</taxon>
        <taxon>Bacillati</taxon>
        <taxon>Chloroflexota</taxon>
        <taxon>Candidatus Thermofontia</taxon>
        <taxon>Phototrophicales</taxon>
        <taxon>Phototrophicaceae</taxon>
        <taxon>Phototrophicus</taxon>
    </lineage>
</organism>
<dbReference type="GO" id="GO:0046872">
    <property type="term" value="F:metal ion binding"/>
    <property type="evidence" value="ECO:0007669"/>
    <property type="project" value="UniProtKB-KW"/>
</dbReference>
<dbReference type="GO" id="GO:0103039">
    <property type="term" value="F:protein methylthiotransferase activity"/>
    <property type="evidence" value="ECO:0007669"/>
    <property type="project" value="UniProtKB-EC"/>
</dbReference>
<dbReference type="HAMAP" id="MF_01865">
    <property type="entry name" value="MTTase_RimO"/>
    <property type="match status" value="1"/>
</dbReference>
<proteinExistence type="inferred from homology"/>
<dbReference type="KEGG" id="pmet:G4Y79_21125"/>
<dbReference type="SUPFAM" id="SSF102114">
    <property type="entry name" value="Radical SAM enzymes"/>
    <property type="match status" value="1"/>
</dbReference>
<evidence type="ECO:0000256" key="8">
    <source>
        <dbReference type="HAMAP-Rule" id="MF_01865"/>
    </source>
</evidence>
<evidence type="ECO:0000256" key="5">
    <source>
        <dbReference type="ARBA" id="ARBA00022723"/>
    </source>
</evidence>
<dbReference type="SFLD" id="SFLDF00274">
    <property type="entry name" value="ribosomal_protein_S12_methylth"/>
    <property type="match status" value="1"/>
</dbReference>
<accession>A0A7S8E886</accession>
<dbReference type="EMBL" id="CP062983">
    <property type="protein sequence ID" value="QPC82159.1"/>
    <property type="molecule type" value="Genomic_DNA"/>
</dbReference>
<dbReference type="InterPro" id="IPR013848">
    <property type="entry name" value="Methylthiotransferase_N"/>
</dbReference>
<dbReference type="InterPro" id="IPR012340">
    <property type="entry name" value="NA-bd_OB-fold"/>
</dbReference>
<evidence type="ECO:0000313" key="13">
    <source>
        <dbReference type="Proteomes" id="UP000594468"/>
    </source>
</evidence>
<dbReference type="InterPro" id="IPR005839">
    <property type="entry name" value="Methylthiotransferase"/>
</dbReference>
<dbReference type="CDD" id="cd01335">
    <property type="entry name" value="Radical_SAM"/>
    <property type="match status" value="1"/>
</dbReference>
<dbReference type="AlphaFoldDB" id="A0A7S8E886"/>
<keyword evidence="13" id="KW-1185">Reference proteome</keyword>
<dbReference type="FunFam" id="3.80.30.20:FF:000001">
    <property type="entry name" value="tRNA-2-methylthio-N(6)-dimethylallyladenosine synthase 2"/>
    <property type="match status" value="1"/>
</dbReference>
<keyword evidence="4 8" id="KW-0949">S-adenosyl-L-methionine</keyword>
<evidence type="ECO:0000259" key="10">
    <source>
        <dbReference type="PROSITE" id="PS51449"/>
    </source>
</evidence>
<gene>
    <name evidence="8 12" type="primary">rimO</name>
    <name evidence="12" type="ORF">G4Y79_21125</name>
</gene>